<comment type="caution">
    <text evidence="2">The sequence shown here is derived from an EMBL/GenBank/DDBJ whole genome shotgun (WGS) entry which is preliminary data.</text>
</comment>
<feature type="region of interest" description="Disordered" evidence="1">
    <location>
        <begin position="23"/>
        <end position="59"/>
    </location>
</feature>
<reference evidence="2" key="2">
    <citation type="submission" date="2022-01" db="EMBL/GenBank/DDBJ databases">
        <authorList>
            <person name="Yamashiro T."/>
            <person name="Shiraishi A."/>
            <person name="Satake H."/>
            <person name="Nakayama K."/>
        </authorList>
    </citation>
    <scope>NUCLEOTIDE SEQUENCE</scope>
</reference>
<dbReference type="Proteomes" id="UP001151760">
    <property type="component" value="Unassembled WGS sequence"/>
</dbReference>
<accession>A0ABQ5GHZ1</accession>
<gene>
    <name evidence="2" type="ORF">Tco_1041489</name>
</gene>
<feature type="compositionally biased region" description="Low complexity" evidence="1">
    <location>
        <begin position="23"/>
        <end position="35"/>
    </location>
</feature>
<proteinExistence type="predicted"/>
<keyword evidence="3" id="KW-1185">Reference proteome</keyword>
<feature type="compositionally biased region" description="Polar residues" evidence="1">
    <location>
        <begin position="41"/>
        <end position="57"/>
    </location>
</feature>
<organism evidence="2 3">
    <name type="scientific">Tanacetum coccineum</name>
    <dbReference type="NCBI Taxonomy" id="301880"/>
    <lineage>
        <taxon>Eukaryota</taxon>
        <taxon>Viridiplantae</taxon>
        <taxon>Streptophyta</taxon>
        <taxon>Embryophyta</taxon>
        <taxon>Tracheophyta</taxon>
        <taxon>Spermatophyta</taxon>
        <taxon>Magnoliopsida</taxon>
        <taxon>eudicotyledons</taxon>
        <taxon>Gunneridae</taxon>
        <taxon>Pentapetalae</taxon>
        <taxon>asterids</taxon>
        <taxon>campanulids</taxon>
        <taxon>Asterales</taxon>
        <taxon>Asteraceae</taxon>
        <taxon>Asteroideae</taxon>
        <taxon>Anthemideae</taxon>
        <taxon>Anthemidinae</taxon>
        <taxon>Tanacetum</taxon>
    </lineage>
</organism>
<feature type="region of interest" description="Disordered" evidence="1">
    <location>
        <begin position="89"/>
        <end position="113"/>
    </location>
</feature>
<protein>
    <submittedName>
        <fullName evidence="2">Uncharacterized protein</fullName>
    </submittedName>
</protein>
<dbReference type="EMBL" id="BQNB010018468">
    <property type="protein sequence ID" value="GJT74764.1"/>
    <property type="molecule type" value="Genomic_DNA"/>
</dbReference>
<reference evidence="2" key="1">
    <citation type="journal article" date="2022" name="Int. J. Mol. Sci.">
        <title>Draft Genome of Tanacetum Coccineum: Genomic Comparison of Closely Related Tanacetum-Family Plants.</title>
        <authorList>
            <person name="Yamashiro T."/>
            <person name="Shiraishi A."/>
            <person name="Nakayama K."/>
            <person name="Satake H."/>
        </authorList>
    </citation>
    <scope>NUCLEOTIDE SEQUENCE</scope>
</reference>
<sequence length="113" mass="12359">MFDEYFNPPPSVASPVPAVVALEPIDSTSTPSSTSVDQDAPSLSTSQTPQEIQSPKIPSSVEEHFHDIEVAHLDNDPFFGVLIPEPNFEESSSRDVIPTNVHSVNQPPEHLRK</sequence>
<evidence type="ECO:0000256" key="1">
    <source>
        <dbReference type="SAM" id="MobiDB-lite"/>
    </source>
</evidence>
<evidence type="ECO:0000313" key="2">
    <source>
        <dbReference type="EMBL" id="GJT74764.1"/>
    </source>
</evidence>
<evidence type="ECO:0000313" key="3">
    <source>
        <dbReference type="Proteomes" id="UP001151760"/>
    </source>
</evidence>
<name>A0ABQ5GHZ1_9ASTR</name>